<organism evidence="1 2">
    <name type="scientific">Catharanthus roseus</name>
    <name type="common">Madagascar periwinkle</name>
    <name type="synonym">Vinca rosea</name>
    <dbReference type="NCBI Taxonomy" id="4058"/>
    <lineage>
        <taxon>Eukaryota</taxon>
        <taxon>Viridiplantae</taxon>
        <taxon>Streptophyta</taxon>
        <taxon>Embryophyta</taxon>
        <taxon>Tracheophyta</taxon>
        <taxon>Spermatophyta</taxon>
        <taxon>Magnoliopsida</taxon>
        <taxon>eudicotyledons</taxon>
        <taxon>Gunneridae</taxon>
        <taxon>Pentapetalae</taxon>
        <taxon>asterids</taxon>
        <taxon>lamiids</taxon>
        <taxon>Gentianales</taxon>
        <taxon>Apocynaceae</taxon>
        <taxon>Rauvolfioideae</taxon>
        <taxon>Vinceae</taxon>
        <taxon>Catharanthinae</taxon>
        <taxon>Catharanthus</taxon>
    </lineage>
</organism>
<evidence type="ECO:0000313" key="2">
    <source>
        <dbReference type="Proteomes" id="UP001060085"/>
    </source>
</evidence>
<gene>
    <name evidence="1" type="ORF">M9H77_34000</name>
</gene>
<reference evidence="2" key="1">
    <citation type="journal article" date="2023" name="Nat. Plants">
        <title>Single-cell RNA sequencing provides a high-resolution roadmap for understanding the multicellular compartmentation of specialized metabolism.</title>
        <authorList>
            <person name="Sun S."/>
            <person name="Shen X."/>
            <person name="Li Y."/>
            <person name="Li Y."/>
            <person name="Wang S."/>
            <person name="Li R."/>
            <person name="Zhang H."/>
            <person name="Shen G."/>
            <person name="Guo B."/>
            <person name="Wei J."/>
            <person name="Xu J."/>
            <person name="St-Pierre B."/>
            <person name="Chen S."/>
            <person name="Sun C."/>
        </authorList>
    </citation>
    <scope>NUCLEOTIDE SEQUENCE [LARGE SCALE GENOMIC DNA]</scope>
</reference>
<accession>A0ACB9ZNJ1</accession>
<name>A0ACB9ZNJ1_CATRO</name>
<keyword evidence="2" id="KW-1185">Reference proteome</keyword>
<dbReference type="EMBL" id="CM044708">
    <property type="protein sequence ID" value="KAI5647995.1"/>
    <property type="molecule type" value="Genomic_DNA"/>
</dbReference>
<sequence>MKNYLHLSFLKLWLLLLSFTFHHIFTASSSSSQSQSGRLVTRLIHRDSILFSKKNLTISDRANYAMKTSLDRLINLKAKSDGAFIPYIEGSLIPDAQGTIFLLNVTVGDPEISQLLTFDTGSGLLWIQCSPCKKCPKKPQYNPRKSSTYAPITCHPNECKYRYRGSCDSDGYCQYSQSYKDGSNSTGTVAVEKFTFNSFLKGSAIDYNVIFGCAAKYHAGLPIANGVIGINANPVSFLSSVGSEFSYCIGSINDPHYKHNFLILGDGAILDGELTPIQIRGPGLFYVTLKGITVNQKQLIANPEEFEFRVMVDSGSTISFLARSLYEPLKSEIISMLKKTNPKLRRVVFADRPNLLCYRGKIETDLEEFQVIFHLPGIKTDISLPGVDIELNKETMFLQSDEDVFCMAIDVSDQGGLNIIGAWAQQYSNIGFDLKSKRMSISPLFIPMMNNLVGLIRVEWAG</sequence>
<evidence type="ECO:0000313" key="1">
    <source>
        <dbReference type="EMBL" id="KAI5647995.1"/>
    </source>
</evidence>
<comment type="caution">
    <text evidence="1">The sequence shown here is derived from an EMBL/GenBank/DDBJ whole genome shotgun (WGS) entry which is preliminary data.</text>
</comment>
<proteinExistence type="predicted"/>
<protein>
    <submittedName>
        <fullName evidence="1">Uncharacterized protein</fullName>
    </submittedName>
</protein>
<dbReference type="Proteomes" id="UP001060085">
    <property type="component" value="Linkage Group LG08"/>
</dbReference>